<proteinExistence type="predicted"/>
<sequence length="123" mass="13487">MKLCTIISSARTQCKKVLFSTQDEMTSHSDPTFGFIFPEISSAVFSPATGQPSTPTSTRSSRTSHATGAASQNSSTLNSPKLVCIVKDYISPDHSVLCQRFLHQLHAPLFRRENPQGKCSPRM</sequence>
<name>A0A6T6B5G2_9RHOD</name>
<dbReference type="AlphaFoldDB" id="A0A6T6B5G2"/>
<accession>A0A6T6B5G2</accession>
<feature type="compositionally biased region" description="Low complexity" evidence="1">
    <location>
        <begin position="49"/>
        <end position="71"/>
    </location>
</feature>
<evidence type="ECO:0000313" key="2">
    <source>
        <dbReference type="EMBL" id="CAD9227165.1"/>
    </source>
</evidence>
<protein>
    <submittedName>
        <fullName evidence="3">Uncharacterized protein</fullName>
    </submittedName>
</protein>
<gene>
    <name evidence="2" type="ORF">CCAE0312_LOCUS1555</name>
    <name evidence="3" type="ORF">CCAE0312_LOCUS1556</name>
</gene>
<organism evidence="3">
    <name type="scientific">Compsopogon caeruleus</name>
    <dbReference type="NCBI Taxonomy" id="31354"/>
    <lineage>
        <taxon>Eukaryota</taxon>
        <taxon>Rhodophyta</taxon>
        <taxon>Compsopogonophyceae</taxon>
        <taxon>Compsopogonales</taxon>
        <taxon>Compsopogonaceae</taxon>
        <taxon>Compsopogon</taxon>
    </lineage>
</organism>
<evidence type="ECO:0000313" key="3">
    <source>
        <dbReference type="EMBL" id="CAD9227166.1"/>
    </source>
</evidence>
<reference evidence="3" key="1">
    <citation type="submission" date="2021-01" db="EMBL/GenBank/DDBJ databases">
        <authorList>
            <person name="Corre E."/>
            <person name="Pelletier E."/>
            <person name="Niang G."/>
            <person name="Scheremetjew M."/>
            <person name="Finn R."/>
            <person name="Kale V."/>
            <person name="Holt S."/>
            <person name="Cochrane G."/>
            <person name="Meng A."/>
            <person name="Brown T."/>
            <person name="Cohen L."/>
        </authorList>
    </citation>
    <scope>NUCLEOTIDE SEQUENCE</scope>
    <source>
        <strain evidence="3">SAG 36.94</strain>
    </source>
</reference>
<feature type="region of interest" description="Disordered" evidence="1">
    <location>
        <begin position="45"/>
        <end position="76"/>
    </location>
</feature>
<evidence type="ECO:0000256" key="1">
    <source>
        <dbReference type="SAM" id="MobiDB-lite"/>
    </source>
</evidence>
<dbReference type="EMBL" id="HBGH01002888">
    <property type="protein sequence ID" value="CAD9227166.1"/>
    <property type="molecule type" value="Transcribed_RNA"/>
</dbReference>
<dbReference type="EMBL" id="HBGH01002887">
    <property type="protein sequence ID" value="CAD9227165.1"/>
    <property type="molecule type" value="Transcribed_RNA"/>
</dbReference>